<proteinExistence type="inferred from homology"/>
<evidence type="ECO:0000313" key="8">
    <source>
        <dbReference type="EMBL" id="TYH93779.1"/>
    </source>
</evidence>
<evidence type="ECO:0000313" key="9">
    <source>
        <dbReference type="Proteomes" id="UP000322667"/>
    </source>
</evidence>
<keyword evidence="6" id="KW-0472">Membrane</keyword>
<evidence type="ECO:0000256" key="6">
    <source>
        <dbReference type="SAM" id="Phobius"/>
    </source>
</evidence>
<organism evidence="8 9">
    <name type="scientific">Gossypium tomentosum</name>
    <name type="common">Hawaiian cotton</name>
    <name type="synonym">Gossypium sandvicense</name>
    <dbReference type="NCBI Taxonomy" id="34277"/>
    <lineage>
        <taxon>Eukaryota</taxon>
        <taxon>Viridiplantae</taxon>
        <taxon>Streptophyta</taxon>
        <taxon>Embryophyta</taxon>
        <taxon>Tracheophyta</taxon>
        <taxon>Spermatophyta</taxon>
        <taxon>Magnoliopsida</taxon>
        <taxon>eudicotyledons</taxon>
        <taxon>Gunneridae</taxon>
        <taxon>Pentapetalae</taxon>
        <taxon>rosids</taxon>
        <taxon>malvids</taxon>
        <taxon>Malvales</taxon>
        <taxon>Malvaceae</taxon>
        <taxon>Malvoideae</taxon>
        <taxon>Gossypium</taxon>
    </lineage>
</organism>
<keyword evidence="6" id="KW-0812">Transmembrane</keyword>
<dbReference type="InterPro" id="IPR040911">
    <property type="entry name" value="Exostosin_GT47"/>
</dbReference>
<keyword evidence="3" id="KW-0808">Transferase</keyword>
<dbReference type="PANTHER" id="PTHR11062">
    <property type="entry name" value="EXOSTOSIN HEPARAN SULFATE GLYCOSYLTRANSFERASE -RELATED"/>
    <property type="match status" value="1"/>
</dbReference>
<keyword evidence="4" id="KW-0735">Signal-anchor</keyword>
<dbReference type="InterPro" id="IPR004263">
    <property type="entry name" value="Exostosin"/>
</dbReference>
<evidence type="ECO:0000259" key="7">
    <source>
        <dbReference type="Pfam" id="PF03016"/>
    </source>
</evidence>
<evidence type="ECO:0000256" key="2">
    <source>
        <dbReference type="ARBA" id="ARBA00010271"/>
    </source>
</evidence>
<name>A0A5D2MTE8_GOSTO</name>
<gene>
    <name evidence="8" type="ORF">ES332_A13G277000v1</name>
</gene>
<keyword evidence="9" id="KW-1185">Reference proteome</keyword>
<dbReference type="Proteomes" id="UP000322667">
    <property type="component" value="Chromosome A13"/>
</dbReference>
<dbReference type="GO" id="GO:0000139">
    <property type="term" value="C:Golgi membrane"/>
    <property type="evidence" value="ECO:0007669"/>
    <property type="project" value="UniProtKB-SubCell"/>
</dbReference>
<sequence length="437" mass="50264">MRILHKGRQSEKSLFFKYYKWVLWFSFTLYFLTSFSITNKPLPLSKTRVSGSKSSLASRVLFESVNKTRHKSKPKNPAAFKDLKIFVYEFPSEYNEDWLSNKRCSNHLFASEVAIHRALMNTYDLRTFDPYEADFFFVPVYVSCNFSTVNGFPAIGHARSLISSAIQLISSNYPFWNRTQGSDHIFVASHDYGACFHAMEDRAIDDGIPDFMKNSIILQTFGVNYKHPCQDVEHVVIPPYIPPESVRNTLEKAPLTGKRDIMVFFRGKMEVHPKNVSGKFYGKKVRTEIWRRYNGDRRFYLQRQRFAGYQSEIVRSVFCLCPLGWAPWSPRLVESVALGCVPVIIADGIQLPFPSAVKWSEISLTVAERDVGKLGRILEHVAKTNLSTIQKNLWDPAVSKALLFNAHMQEGDATWQVLGSLYKKLDRSYKRSRVSSQ</sequence>
<feature type="domain" description="Exostosin GT47" evidence="7">
    <location>
        <begin position="81"/>
        <end position="380"/>
    </location>
</feature>
<dbReference type="EMBL" id="CM017622">
    <property type="protein sequence ID" value="TYH93779.1"/>
    <property type="molecule type" value="Genomic_DNA"/>
</dbReference>
<protein>
    <recommendedName>
        <fullName evidence="7">Exostosin GT47 domain-containing protein</fullName>
    </recommendedName>
</protein>
<evidence type="ECO:0000256" key="1">
    <source>
        <dbReference type="ARBA" id="ARBA00004323"/>
    </source>
</evidence>
<dbReference type="Pfam" id="PF03016">
    <property type="entry name" value="Exostosin_GT47"/>
    <property type="match status" value="1"/>
</dbReference>
<reference evidence="8 9" key="1">
    <citation type="submission" date="2019-07" db="EMBL/GenBank/DDBJ databases">
        <title>WGS assembly of Gossypium tomentosum.</title>
        <authorList>
            <person name="Chen Z.J."/>
            <person name="Sreedasyam A."/>
            <person name="Ando A."/>
            <person name="Song Q."/>
            <person name="De L."/>
            <person name="Hulse-Kemp A."/>
            <person name="Ding M."/>
            <person name="Ye W."/>
            <person name="Kirkbride R."/>
            <person name="Jenkins J."/>
            <person name="Plott C."/>
            <person name="Lovell J."/>
            <person name="Lin Y.-M."/>
            <person name="Vaughn R."/>
            <person name="Liu B."/>
            <person name="Li W."/>
            <person name="Simpson S."/>
            <person name="Scheffler B."/>
            <person name="Saski C."/>
            <person name="Grover C."/>
            <person name="Hu G."/>
            <person name="Conover J."/>
            <person name="Carlson J."/>
            <person name="Shu S."/>
            <person name="Boston L."/>
            <person name="Williams M."/>
            <person name="Peterson D."/>
            <person name="Mcgee K."/>
            <person name="Jones D."/>
            <person name="Wendel J."/>
            <person name="Stelly D."/>
            <person name="Grimwood J."/>
            <person name="Schmutz J."/>
        </authorList>
    </citation>
    <scope>NUCLEOTIDE SEQUENCE [LARGE SCALE GENOMIC DNA]</scope>
    <source>
        <strain evidence="8">7179.01</strain>
    </source>
</reference>
<dbReference type="PANTHER" id="PTHR11062:SF229">
    <property type="entry name" value="GLUCURONOXYLAN GLUCURONOSYLTRANSFERASE IRX7-RELATED"/>
    <property type="match status" value="1"/>
</dbReference>
<comment type="subcellular location">
    <subcellularLocation>
        <location evidence="1">Golgi apparatus membrane</location>
        <topology evidence="1">Single-pass type II membrane protein</topology>
    </subcellularLocation>
</comment>
<evidence type="ECO:0000256" key="5">
    <source>
        <dbReference type="ARBA" id="ARBA00023034"/>
    </source>
</evidence>
<dbReference type="GO" id="GO:0016757">
    <property type="term" value="F:glycosyltransferase activity"/>
    <property type="evidence" value="ECO:0007669"/>
    <property type="project" value="UniProtKB-KW"/>
</dbReference>
<comment type="similarity">
    <text evidence="2">Belongs to the glycosyltransferase 47 family.</text>
</comment>
<keyword evidence="3" id="KW-0328">Glycosyltransferase</keyword>
<feature type="transmembrane region" description="Helical" evidence="6">
    <location>
        <begin position="21"/>
        <end position="38"/>
    </location>
</feature>
<keyword evidence="6" id="KW-1133">Transmembrane helix</keyword>
<evidence type="ECO:0000256" key="4">
    <source>
        <dbReference type="ARBA" id="ARBA00022968"/>
    </source>
</evidence>
<accession>A0A5D2MTE8</accession>
<dbReference type="AlphaFoldDB" id="A0A5D2MTE8"/>
<evidence type="ECO:0000256" key="3">
    <source>
        <dbReference type="ARBA" id="ARBA00022676"/>
    </source>
</evidence>
<dbReference type="GO" id="GO:0010417">
    <property type="term" value="P:glucuronoxylan biosynthetic process"/>
    <property type="evidence" value="ECO:0007669"/>
    <property type="project" value="TreeGrafter"/>
</dbReference>
<keyword evidence="5" id="KW-0333">Golgi apparatus</keyword>